<dbReference type="Proteomes" id="UP000703893">
    <property type="component" value="Unassembled WGS sequence"/>
</dbReference>
<evidence type="ECO:0000313" key="3">
    <source>
        <dbReference type="Proteomes" id="UP000703893"/>
    </source>
</evidence>
<evidence type="ECO:0000313" key="2">
    <source>
        <dbReference type="EMBL" id="MBM3276360.1"/>
    </source>
</evidence>
<comment type="caution">
    <text evidence="2">The sequence shown here is derived from an EMBL/GenBank/DDBJ whole genome shotgun (WGS) entry which is preliminary data.</text>
</comment>
<reference evidence="2 3" key="1">
    <citation type="submission" date="2019-03" db="EMBL/GenBank/DDBJ databases">
        <title>Lake Tanganyika Metagenome-Assembled Genomes (MAGs).</title>
        <authorList>
            <person name="Tran P."/>
        </authorList>
    </citation>
    <scope>NUCLEOTIDE SEQUENCE [LARGE SCALE GENOMIC DNA]</scope>
    <source>
        <strain evidence="2">K_DeepCast_65m_m2_236</strain>
    </source>
</reference>
<proteinExistence type="predicted"/>
<sequence length="154" mass="16315">MPVGPGPVSGPVPVPGPAPGPGQLPPGALPPLGTVPVLPEYGNVPINRSSDAAAILSAAEFVRRAHPQWFMVDDRAVCLEIMTKVIGILRAHGYDAHRVVNHAGKPVGDPWRYGSDALVLNGIVWDVYRGIGDPNQSVPQALNVGRYEPGRPRE</sequence>
<feature type="region of interest" description="Disordered" evidence="1">
    <location>
        <begin position="1"/>
        <end position="28"/>
    </location>
</feature>
<accession>A0A937X941</accession>
<evidence type="ECO:0000256" key="1">
    <source>
        <dbReference type="SAM" id="MobiDB-lite"/>
    </source>
</evidence>
<dbReference type="EMBL" id="VGJX01000988">
    <property type="protein sequence ID" value="MBM3276360.1"/>
    <property type="molecule type" value="Genomic_DNA"/>
</dbReference>
<gene>
    <name evidence="2" type="ORF">FJZ00_14495</name>
</gene>
<dbReference type="AlphaFoldDB" id="A0A937X941"/>
<organism evidence="2 3">
    <name type="scientific">Candidatus Tanganyikabacteria bacterium</name>
    <dbReference type="NCBI Taxonomy" id="2961651"/>
    <lineage>
        <taxon>Bacteria</taxon>
        <taxon>Bacillati</taxon>
        <taxon>Candidatus Sericytochromatia</taxon>
        <taxon>Candidatus Tanganyikabacteria</taxon>
    </lineage>
</organism>
<protein>
    <submittedName>
        <fullName evidence="2">Uncharacterized protein</fullName>
    </submittedName>
</protein>
<name>A0A937X941_9BACT</name>